<evidence type="ECO:0000313" key="1">
    <source>
        <dbReference type="EMBL" id="KOS44142.1"/>
    </source>
</evidence>
<evidence type="ECO:0000313" key="2">
    <source>
        <dbReference type="Proteomes" id="UP000037696"/>
    </source>
</evidence>
<dbReference type="Proteomes" id="UP000037696">
    <property type="component" value="Unassembled WGS sequence"/>
</dbReference>
<organism evidence="1 2">
    <name type="scientific">Penicillium nordicum</name>
    <dbReference type="NCBI Taxonomy" id="229535"/>
    <lineage>
        <taxon>Eukaryota</taxon>
        <taxon>Fungi</taxon>
        <taxon>Dikarya</taxon>
        <taxon>Ascomycota</taxon>
        <taxon>Pezizomycotina</taxon>
        <taxon>Eurotiomycetes</taxon>
        <taxon>Eurotiomycetidae</taxon>
        <taxon>Eurotiales</taxon>
        <taxon>Aspergillaceae</taxon>
        <taxon>Penicillium</taxon>
    </lineage>
</organism>
<accession>A0A0M9WGM9</accession>
<name>A0A0M9WGM9_9EURO</name>
<comment type="caution">
    <text evidence="1">The sequence shown here is derived from an EMBL/GenBank/DDBJ whole genome shotgun (WGS) entry which is preliminary data.</text>
</comment>
<sequence>MNLPRIGIFVLFEAHWAPIKAQWAFILGPRPIDGPKDWPKDQPICGLVRVGLWALWAGAEVYTCIVLGLRLDLRIAHRPHSLDQPNPQNGLVFGPMLRPIGGLWAWSIGL</sequence>
<keyword evidence="2" id="KW-1185">Reference proteome</keyword>
<protein>
    <submittedName>
        <fullName evidence="1">Uncharacterized protein</fullName>
    </submittedName>
</protein>
<reference evidence="1 2" key="1">
    <citation type="submission" date="2015-08" db="EMBL/GenBank/DDBJ databases">
        <title>Genome sequencing of Penicillium nordicum.</title>
        <authorList>
            <person name="Nguyen H.D."/>
            <person name="Seifert K.A."/>
        </authorList>
    </citation>
    <scope>NUCLEOTIDE SEQUENCE [LARGE SCALE GENOMIC DNA]</scope>
    <source>
        <strain evidence="1 2">DAOMC 185683</strain>
    </source>
</reference>
<dbReference type="AlphaFoldDB" id="A0A0M9WGM9"/>
<gene>
    <name evidence="1" type="ORF">ACN38_g4942</name>
</gene>
<proteinExistence type="predicted"/>
<dbReference type="EMBL" id="LHQQ01000067">
    <property type="protein sequence ID" value="KOS44142.1"/>
    <property type="molecule type" value="Genomic_DNA"/>
</dbReference>